<dbReference type="EMBL" id="WIGM01000569">
    <property type="protein sequence ID" value="KAF6821804.1"/>
    <property type="molecule type" value="Genomic_DNA"/>
</dbReference>
<evidence type="ECO:0000313" key="2">
    <source>
        <dbReference type="EMBL" id="KAF6821804.1"/>
    </source>
</evidence>
<feature type="region of interest" description="Disordered" evidence="1">
    <location>
        <begin position="1"/>
        <end position="44"/>
    </location>
</feature>
<feature type="compositionally biased region" description="Pro residues" evidence="1">
    <location>
        <begin position="8"/>
        <end position="22"/>
    </location>
</feature>
<name>A0A8H6JYT8_9PEZI</name>
<organism evidence="2 3">
    <name type="scientific">Colletotrichum musicola</name>
    <dbReference type="NCBI Taxonomy" id="2175873"/>
    <lineage>
        <taxon>Eukaryota</taxon>
        <taxon>Fungi</taxon>
        <taxon>Dikarya</taxon>
        <taxon>Ascomycota</taxon>
        <taxon>Pezizomycotina</taxon>
        <taxon>Sordariomycetes</taxon>
        <taxon>Hypocreomycetidae</taxon>
        <taxon>Glomerellales</taxon>
        <taxon>Glomerellaceae</taxon>
        <taxon>Colletotrichum</taxon>
        <taxon>Colletotrichum orchidearum species complex</taxon>
    </lineage>
</organism>
<dbReference type="Proteomes" id="UP000639643">
    <property type="component" value="Unassembled WGS sequence"/>
</dbReference>
<protein>
    <submittedName>
        <fullName evidence="2">Uncharacterized protein</fullName>
    </submittedName>
</protein>
<evidence type="ECO:0000256" key="1">
    <source>
        <dbReference type="SAM" id="MobiDB-lite"/>
    </source>
</evidence>
<proteinExistence type="predicted"/>
<sequence>MYTTRPPDSGPPPDFPVPPPPQETDYSRYGVRHGDPDPNNEPVSCPSEIRLVIFLRTSGYARTTVTRRWTLDAAAV</sequence>
<keyword evidence="3" id="KW-1185">Reference proteome</keyword>
<reference evidence="2" key="1">
    <citation type="journal article" date="2020" name="Phytopathology">
        <title>Genome Sequence Resources of Colletotrichum truncatum, C. plurivorum, C. musicola, and C. sojae: Four Species Pathogenic to Soybean (Glycine max).</title>
        <authorList>
            <person name="Rogerio F."/>
            <person name="Boufleur T.R."/>
            <person name="Ciampi-Guillardi M."/>
            <person name="Sukno S.A."/>
            <person name="Thon M.R."/>
            <person name="Massola Junior N.S."/>
            <person name="Baroncelli R."/>
        </authorList>
    </citation>
    <scope>NUCLEOTIDE SEQUENCE</scope>
    <source>
        <strain evidence="2">LFN0074</strain>
    </source>
</reference>
<evidence type="ECO:0000313" key="3">
    <source>
        <dbReference type="Proteomes" id="UP000639643"/>
    </source>
</evidence>
<gene>
    <name evidence="2" type="ORF">CMUS01_11334</name>
</gene>
<dbReference type="AlphaFoldDB" id="A0A8H6JYT8"/>
<comment type="caution">
    <text evidence="2">The sequence shown here is derived from an EMBL/GenBank/DDBJ whole genome shotgun (WGS) entry which is preliminary data.</text>
</comment>
<accession>A0A8H6JYT8</accession>